<dbReference type="EMBL" id="JAFKGL010000016">
    <property type="protein sequence ID" value="MBN9413047.1"/>
    <property type="molecule type" value="Genomic_DNA"/>
</dbReference>
<feature type="signal peptide" evidence="1">
    <location>
        <begin position="1"/>
        <end position="23"/>
    </location>
</feature>
<dbReference type="Gene3D" id="3.10.450.710">
    <property type="entry name" value="Tgt2/MlaC"/>
    <property type="match status" value="1"/>
</dbReference>
<gene>
    <name evidence="2" type="ORF">J0H12_03900</name>
</gene>
<dbReference type="InterPro" id="IPR008869">
    <property type="entry name" value="MlaC/ttg2D"/>
</dbReference>
<feature type="chain" id="PRO_5035255979" evidence="1">
    <location>
        <begin position="24"/>
        <end position="211"/>
    </location>
</feature>
<organism evidence="2 3">
    <name type="scientific">Candidatus Paracaedimonas acanthamoebae</name>
    <dbReference type="NCBI Taxonomy" id="244581"/>
    <lineage>
        <taxon>Bacteria</taxon>
        <taxon>Pseudomonadati</taxon>
        <taxon>Pseudomonadota</taxon>
        <taxon>Alphaproteobacteria</taxon>
        <taxon>Holosporales</taxon>
        <taxon>Caedimonadaceae</taxon>
        <taxon>Candidatus Paracaedimonas</taxon>
    </lineage>
</organism>
<dbReference type="AlphaFoldDB" id="A0A8J7TUD1"/>
<name>A0A8J7TUD1_9PROT</name>
<proteinExistence type="predicted"/>
<evidence type="ECO:0000313" key="3">
    <source>
        <dbReference type="Proteomes" id="UP000664414"/>
    </source>
</evidence>
<dbReference type="Proteomes" id="UP000664414">
    <property type="component" value="Unassembled WGS sequence"/>
</dbReference>
<dbReference type="PANTHER" id="PTHR36573">
    <property type="entry name" value="INTERMEMBRANE PHOSPHOLIPID TRANSPORT SYSTEM BINDING PROTEIN MLAC"/>
    <property type="match status" value="1"/>
</dbReference>
<dbReference type="PANTHER" id="PTHR36573:SF1">
    <property type="entry name" value="INTERMEMBRANE PHOSPHOLIPID TRANSPORT SYSTEM BINDING PROTEIN MLAC"/>
    <property type="match status" value="1"/>
</dbReference>
<dbReference type="InterPro" id="IPR042245">
    <property type="entry name" value="Tgt2/MlaC_sf"/>
</dbReference>
<evidence type="ECO:0000256" key="1">
    <source>
        <dbReference type="SAM" id="SignalP"/>
    </source>
</evidence>
<sequence length="211" mass="24374">MVWLYRKLSFLLLFVSLTNQSFSQPTSQESEPYKSFITSLGNNIINILVNKNAPLIQRKEKFRQVLRDYFDVPEIGKFVLARYWKRTTDQQKKEYLALFEDAIVDNYAAQFDNYQNEILEVQSVREDSDHGVMVMSVIKRQTGAPPLKIDWKIFKTKKGLRVYDIIINGVSMSITQRSEYGGVISKNGGRVEGLLELMRKGKSPTFTTAEK</sequence>
<comment type="caution">
    <text evidence="2">The sequence shown here is derived from an EMBL/GenBank/DDBJ whole genome shotgun (WGS) entry which is preliminary data.</text>
</comment>
<keyword evidence="1" id="KW-0732">Signal</keyword>
<accession>A0A8J7TUD1</accession>
<dbReference type="Pfam" id="PF05494">
    <property type="entry name" value="MlaC"/>
    <property type="match status" value="1"/>
</dbReference>
<protein>
    <submittedName>
        <fullName evidence="2">ABC transporter substrate-binding protein</fullName>
    </submittedName>
</protein>
<evidence type="ECO:0000313" key="2">
    <source>
        <dbReference type="EMBL" id="MBN9413047.1"/>
    </source>
</evidence>
<reference evidence="2" key="1">
    <citation type="submission" date="2021-02" db="EMBL/GenBank/DDBJ databases">
        <title>Thiocyanate and organic carbon inputs drive convergent selection for specific autotrophic Afipia and Thiobacillus strains within complex microbiomes.</title>
        <authorList>
            <person name="Huddy R.J."/>
            <person name="Sachdeva R."/>
            <person name="Kadzinga F."/>
            <person name="Kantor R.S."/>
            <person name="Harrison S.T.L."/>
            <person name="Banfield J.F."/>
        </authorList>
    </citation>
    <scope>NUCLEOTIDE SEQUENCE</scope>
    <source>
        <strain evidence="2">SCN18_10_11_15_R4_P_38_20</strain>
    </source>
</reference>